<keyword evidence="3" id="KW-1185">Reference proteome</keyword>
<accession>A0AAV6V6Q9</accession>
<evidence type="ECO:0000256" key="1">
    <source>
        <dbReference type="SAM" id="MobiDB-lite"/>
    </source>
</evidence>
<feature type="region of interest" description="Disordered" evidence="1">
    <location>
        <begin position="52"/>
        <end position="138"/>
    </location>
</feature>
<feature type="compositionally biased region" description="Low complexity" evidence="1">
    <location>
        <begin position="80"/>
        <end position="93"/>
    </location>
</feature>
<evidence type="ECO:0000313" key="2">
    <source>
        <dbReference type="EMBL" id="KAG8191619.1"/>
    </source>
</evidence>
<feature type="compositionally biased region" description="Polar residues" evidence="1">
    <location>
        <begin position="53"/>
        <end position="67"/>
    </location>
</feature>
<dbReference type="EMBL" id="JAFNEN010000156">
    <property type="protein sequence ID" value="KAG8191619.1"/>
    <property type="molecule type" value="Genomic_DNA"/>
</dbReference>
<feature type="region of interest" description="Disordered" evidence="1">
    <location>
        <begin position="1"/>
        <end position="24"/>
    </location>
</feature>
<sequence>MRRGAKSFLQDPPPSLPMSRKGERVLERKERHLAATNGDPNHQKCKKYAARTLNITKPNDNGKSSPYNLHRHPGCDETQINNNGSRNNNIKKNWSGHPVESDTARNGTPRRLNRAEGGPRYDGTNNQMETDGFPLGRSEEAGFRMAQVAALIGDSVIRSGSNCSGNESWGQLE</sequence>
<organism evidence="2 3">
    <name type="scientific">Oedothorax gibbosus</name>
    <dbReference type="NCBI Taxonomy" id="931172"/>
    <lineage>
        <taxon>Eukaryota</taxon>
        <taxon>Metazoa</taxon>
        <taxon>Ecdysozoa</taxon>
        <taxon>Arthropoda</taxon>
        <taxon>Chelicerata</taxon>
        <taxon>Arachnida</taxon>
        <taxon>Araneae</taxon>
        <taxon>Araneomorphae</taxon>
        <taxon>Entelegynae</taxon>
        <taxon>Araneoidea</taxon>
        <taxon>Linyphiidae</taxon>
        <taxon>Erigoninae</taxon>
        <taxon>Oedothorax</taxon>
    </lineage>
</organism>
<name>A0AAV6V6Q9_9ARAC</name>
<proteinExistence type="predicted"/>
<dbReference type="Proteomes" id="UP000827092">
    <property type="component" value="Unassembled WGS sequence"/>
</dbReference>
<dbReference type="AlphaFoldDB" id="A0AAV6V6Q9"/>
<reference evidence="2 3" key="1">
    <citation type="journal article" date="2022" name="Nat. Ecol. Evol.">
        <title>A masculinizing supergene underlies an exaggerated male reproductive morph in a spider.</title>
        <authorList>
            <person name="Hendrickx F."/>
            <person name="De Corte Z."/>
            <person name="Sonet G."/>
            <person name="Van Belleghem S.M."/>
            <person name="Kostlbacher S."/>
            <person name="Vangestel C."/>
        </authorList>
    </citation>
    <scope>NUCLEOTIDE SEQUENCE [LARGE SCALE GENOMIC DNA]</scope>
    <source>
        <strain evidence="2">W744_W776</strain>
    </source>
</reference>
<comment type="caution">
    <text evidence="2">The sequence shown here is derived from an EMBL/GenBank/DDBJ whole genome shotgun (WGS) entry which is preliminary data.</text>
</comment>
<evidence type="ECO:0000313" key="3">
    <source>
        <dbReference type="Proteomes" id="UP000827092"/>
    </source>
</evidence>
<gene>
    <name evidence="2" type="ORF">JTE90_018548</name>
</gene>
<protein>
    <submittedName>
        <fullName evidence="2">Uncharacterized protein</fullName>
    </submittedName>
</protein>